<reference evidence="3 4" key="1">
    <citation type="submission" date="2019-05" db="EMBL/GenBank/DDBJ databases">
        <title>Georgenia *** sp. nov., and Georgenia *** sp. nov., isolated from the intestinal contents of plateau pika (Ochotona curzoniae) in the Qinghai-Tibet plateau of China.</title>
        <authorList>
            <person name="Tian Z."/>
        </authorList>
    </citation>
    <scope>NUCLEOTIDE SEQUENCE [LARGE SCALE GENOMIC DNA]</scope>
    <source>
        <strain evidence="3 4">Z294</strain>
    </source>
</reference>
<evidence type="ECO:0000313" key="3">
    <source>
        <dbReference type="EMBL" id="QDB80015.1"/>
    </source>
</evidence>
<evidence type="ECO:0000313" key="4">
    <source>
        <dbReference type="Proteomes" id="UP000313948"/>
    </source>
</evidence>
<dbReference type="InterPro" id="IPR018649">
    <property type="entry name" value="SHOCT"/>
</dbReference>
<dbReference type="EMBL" id="CP040899">
    <property type="protein sequence ID" value="QDB80015.1"/>
    <property type="molecule type" value="Genomic_DNA"/>
</dbReference>
<feature type="region of interest" description="Disordered" evidence="1">
    <location>
        <begin position="1"/>
        <end position="23"/>
    </location>
</feature>
<organism evidence="3 4">
    <name type="scientific">Georgenia wutianyii</name>
    <dbReference type="NCBI Taxonomy" id="2585135"/>
    <lineage>
        <taxon>Bacteria</taxon>
        <taxon>Bacillati</taxon>
        <taxon>Actinomycetota</taxon>
        <taxon>Actinomycetes</taxon>
        <taxon>Micrococcales</taxon>
        <taxon>Bogoriellaceae</taxon>
        <taxon>Georgenia</taxon>
    </lineage>
</organism>
<feature type="compositionally biased region" description="Low complexity" evidence="1">
    <location>
        <begin position="14"/>
        <end position="23"/>
    </location>
</feature>
<evidence type="ECO:0000259" key="2">
    <source>
        <dbReference type="Pfam" id="PF09851"/>
    </source>
</evidence>
<sequence>MGVFRKDPQKQAERQAAAEASRASKAAKIRAAALKSEESARKKAQKKGIDVSGAVAVGHTFDDSADQFLVVFADRVELINQGKIGSLLRANAGAETIPTSRISSVESRNKGIWSVLEIHTSGNVVEFKADHASGPYLREVILEQVGGGSIVPANTAPGAPDAADQLKKLAALHKDGILTDEEFNTKKAELLDRM</sequence>
<feature type="domain" description="SHOCT" evidence="2">
    <location>
        <begin position="164"/>
        <end position="191"/>
    </location>
</feature>
<dbReference type="Proteomes" id="UP000313948">
    <property type="component" value="Chromosome"/>
</dbReference>
<dbReference type="Pfam" id="PF09851">
    <property type="entry name" value="SHOCT"/>
    <property type="match status" value="1"/>
</dbReference>
<accession>A0ABX5VSX1</accession>
<feature type="compositionally biased region" description="Basic and acidic residues" evidence="1">
    <location>
        <begin position="1"/>
        <end position="13"/>
    </location>
</feature>
<protein>
    <submittedName>
        <fullName evidence="3">SHOCT domain-containing protein</fullName>
    </submittedName>
</protein>
<evidence type="ECO:0000256" key="1">
    <source>
        <dbReference type="SAM" id="MobiDB-lite"/>
    </source>
</evidence>
<gene>
    <name evidence="3" type="ORF">FE251_11965</name>
</gene>
<name>A0ABX5VSX1_9MICO</name>
<keyword evidence="4" id="KW-1185">Reference proteome</keyword>
<proteinExistence type="predicted"/>
<dbReference type="RefSeq" id="WP_139948908.1">
    <property type="nucleotide sequence ID" value="NZ_CP040899.1"/>
</dbReference>